<dbReference type="PANTHER" id="PTHR11364:SF27">
    <property type="entry name" value="SULFURTRANSFERASE"/>
    <property type="match status" value="1"/>
</dbReference>
<feature type="domain" description="Rhodanese" evidence="3">
    <location>
        <begin position="15"/>
        <end position="134"/>
    </location>
</feature>
<evidence type="ECO:0000313" key="4">
    <source>
        <dbReference type="EMBL" id="TCS94928.1"/>
    </source>
</evidence>
<dbReference type="InterPro" id="IPR045078">
    <property type="entry name" value="TST/MPST-like"/>
</dbReference>
<dbReference type="InterPro" id="IPR036873">
    <property type="entry name" value="Rhodanese-like_dom_sf"/>
</dbReference>
<dbReference type="Proteomes" id="UP000294937">
    <property type="component" value="Unassembled WGS sequence"/>
</dbReference>
<accession>A0A4R3L756</accession>
<keyword evidence="4" id="KW-0670">Pyruvate</keyword>
<dbReference type="InterPro" id="IPR001307">
    <property type="entry name" value="Thiosulphate_STrfase_CS"/>
</dbReference>
<keyword evidence="5" id="KW-1185">Reference proteome</keyword>
<protein>
    <submittedName>
        <fullName evidence="4">Thiosulfate/3-mercaptopyruvate sulfurtransferase</fullName>
    </submittedName>
</protein>
<dbReference type="CDD" id="cd01449">
    <property type="entry name" value="TST_Repeat_2"/>
    <property type="match status" value="1"/>
</dbReference>
<feature type="domain" description="Rhodanese" evidence="3">
    <location>
        <begin position="164"/>
        <end position="274"/>
    </location>
</feature>
<dbReference type="PROSITE" id="PS50206">
    <property type="entry name" value="RHODANESE_3"/>
    <property type="match status" value="2"/>
</dbReference>
<dbReference type="PROSITE" id="PS00380">
    <property type="entry name" value="RHODANESE_1"/>
    <property type="match status" value="1"/>
</dbReference>
<sequence length="278" mass="31512">MHSLIEMEWLQQHLDDPNLLIIDCRFQLGHPTSGKDGYLQEHIPGAHYLDLEKDLSGSIGSHGGRHPLPDPQDLAHRLGELGVNKQKHIIIYDNQGGSMASRCWWLLQYLGHPKVSVLNGSFHHWKQAGFPVTHELPQKSPCTFVPQLNEQILIRMEELKRKLSDPDLKLIDSREYQRYIGEMEPIDPVAGHIPGAIHSFWKKVLNEDGFWKNPEELQSLFAHLPRDEEIIVYCGSGVTATPNVLALKEAGFSNVKLYAGSWSDWISDPNNPIARGEE</sequence>
<comment type="caution">
    <text evidence="4">The sequence shown here is derived from an EMBL/GenBank/DDBJ whole genome shotgun (WGS) entry which is preliminary data.</text>
</comment>
<proteinExistence type="predicted"/>
<dbReference type="Pfam" id="PF00581">
    <property type="entry name" value="Rhodanese"/>
    <property type="match status" value="2"/>
</dbReference>
<dbReference type="AlphaFoldDB" id="A0A4R3L756"/>
<name>A0A4R3L756_9BACL</name>
<organism evidence="4 5">
    <name type="scientific">Hazenella coriacea</name>
    <dbReference type="NCBI Taxonomy" id="1179467"/>
    <lineage>
        <taxon>Bacteria</taxon>
        <taxon>Bacillati</taxon>
        <taxon>Bacillota</taxon>
        <taxon>Bacilli</taxon>
        <taxon>Bacillales</taxon>
        <taxon>Thermoactinomycetaceae</taxon>
        <taxon>Hazenella</taxon>
    </lineage>
</organism>
<gene>
    <name evidence="4" type="ORF">EDD58_103353</name>
</gene>
<dbReference type="Gene3D" id="3.40.250.10">
    <property type="entry name" value="Rhodanese-like domain"/>
    <property type="match status" value="2"/>
</dbReference>
<dbReference type="GO" id="GO:0004792">
    <property type="term" value="F:thiosulfate-cyanide sulfurtransferase activity"/>
    <property type="evidence" value="ECO:0007669"/>
    <property type="project" value="InterPro"/>
</dbReference>
<reference evidence="4 5" key="1">
    <citation type="submission" date="2019-03" db="EMBL/GenBank/DDBJ databases">
        <title>Genomic Encyclopedia of Type Strains, Phase IV (KMG-IV): sequencing the most valuable type-strain genomes for metagenomic binning, comparative biology and taxonomic classification.</title>
        <authorList>
            <person name="Goeker M."/>
        </authorList>
    </citation>
    <scope>NUCLEOTIDE SEQUENCE [LARGE SCALE GENOMIC DNA]</scope>
    <source>
        <strain evidence="4 5">DSM 45707</strain>
    </source>
</reference>
<dbReference type="CDD" id="cd01448">
    <property type="entry name" value="TST_Repeat_1"/>
    <property type="match status" value="1"/>
</dbReference>
<dbReference type="EMBL" id="SMAG01000003">
    <property type="protein sequence ID" value="TCS94928.1"/>
    <property type="molecule type" value="Genomic_DNA"/>
</dbReference>
<evidence type="ECO:0000256" key="2">
    <source>
        <dbReference type="ARBA" id="ARBA00022737"/>
    </source>
</evidence>
<dbReference type="FunFam" id="3.40.250.10:FF:000035">
    <property type="entry name" value="Thiosulfate sulfurtransferase"/>
    <property type="match status" value="1"/>
</dbReference>
<keyword evidence="2" id="KW-0677">Repeat</keyword>
<dbReference type="RefSeq" id="WP_131924304.1">
    <property type="nucleotide sequence ID" value="NZ_SMAG01000003.1"/>
</dbReference>
<evidence type="ECO:0000259" key="3">
    <source>
        <dbReference type="PROSITE" id="PS50206"/>
    </source>
</evidence>
<dbReference type="OrthoDB" id="9770030at2"/>
<keyword evidence="1 4" id="KW-0808">Transferase</keyword>
<evidence type="ECO:0000256" key="1">
    <source>
        <dbReference type="ARBA" id="ARBA00022679"/>
    </source>
</evidence>
<dbReference type="InterPro" id="IPR001763">
    <property type="entry name" value="Rhodanese-like_dom"/>
</dbReference>
<evidence type="ECO:0000313" key="5">
    <source>
        <dbReference type="Proteomes" id="UP000294937"/>
    </source>
</evidence>
<dbReference type="PANTHER" id="PTHR11364">
    <property type="entry name" value="THIOSULFATE SULFERTANSFERASE"/>
    <property type="match status" value="1"/>
</dbReference>
<dbReference type="SMART" id="SM00450">
    <property type="entry name" value="RHOD"/>
    <property type="match status" value="2"/>
</dbReference>
<dbReference type="SUPFAM" id="SSF52821">
    <property type="entry name" value="Rhodanese/Cell cycle control phosphatase"/>
    <property type="match status" value="2"/>
</dbReference>